<organism evidence="6 7">
    <name type="scientific">Brevibacillus laterosporus LMG 15441</name>
    <dbReference type="NCBI Taxonomy" id="1042163"/>
    <lineage>
        <taxon>Bacteria</taxon>
        <taxon>Bacillati</taxon>
        <taxon>Bacillota</taxon>
        <taxon>Bacilli</taxon>
        <taxon>Bacillales</taxon>
        <taxon>Paenibacillaceae</taxon>
        <taxon>Brevibacillus</taxon>
    </lineage>
</organism>
<feature type="domain" description="HTH tetR-type" evidence="5">
    <location>
        <begin position="11"/>
        <end position="71"/>
    </location>
</feature>
<evidence type="ECO:0000313" key="6">
    <source>
        <dbReference type="EMBL" id="AIG24936.1"/>
    </source>
</evidence>
<dbReference type="Pfam" id="PF00440">
    <property type="entry name" value="TetR_N"/>
    <property type="match status" value="1"/>
</dbReference>
<sequence length="207" mass="24372">MAPRVSEEYKKQKKMDLLQAAKRVFVEKGYTRATMQDIMDEADVSRGALYSYFDNIEHVYLELLHAEDEKDAMFFRLDENGTSWQQITKWVNRQQQEMQRLDQSLLLANSEFFLSTNYRKNRDSYPYVTARYQRLTEVIIAFFRKGIEQGDICPRIPVESISLYLISFMDGLMLDTAHLGPEKTKVKEQLEVLLFSLREMLCPIAEK</sequence>
<evidence type="ECO:0000256" key="3">
    <source>
        <dbReference type="ARBA" id="ARBA00023163"/>
    </source>
</evidence>
<dbReference type="InterPro" id="IPR036271">
    <property type="entry name" value="Tet_transcr_reg_TetR-rel_C_sf"/>
</dbReference>
<keyword evidence="2 4" id="KW-0238">DNA-binding</keyword>
<dbReference type="SUPFAM" id="SSF48498">
    <property type="entry name" value="Tetracyclin repressor-like, C-terminal domain"/>
    <property type="match status" value="1"/>
</dbReference>
<accession>A0A075R0H2</accession>
<evidence type="ECO:0000256" key="2">
    <source>
        <dbReference type="ARBA" id="ARBA00023125"/>
    </source>
</evidence>
<dbReference type="Proteomes" id="UP000005850">
    <property type="component" value="Chromosome"/>
</dbReference>
<dbReference type="HOGENOM" id="CLU_069356_15_12_9"/>
<dbReference type="Gene3D" id="1.10.10.60">
    <property type="entry name" value="Homeodomain-like"/>
    <property type="match status" value="1"/>
</dbReference>
<name>A0A075R0H2_BRELA</name>
<dbReference type="Gene3D" id="1.10.357.10">
    <property type="entry name" value="Tetracycline Repressor, domain 2"/>
    <property type="match status" value="1"/>
</dbReference>
<dbReference type="KEGG" id="blr:BRLA_c005780"/>
<feature type="DNA-binding region" description="H-T-H motif" evidence="4">
    <location>
        <begin position="34"/>
        <end position="53"/>
    </location>
</feature>
<gene>
    <name evidence="6" type="primary">yfiR</name>
    <name evidence="6" type="ORF">BRLA_c005780</name>
</gene>
<dbReference type="InterPro" id="IPR009057">
    <property type="entry name" value="Homeodomain-like_sf"/>
</dbReference>
<dbReference type="PANTHER" id="PTHR47506">
    <property type="entry name" value="TRANSCRIPTIONAL REGULATORY PROTEIN"/>
    <property type="match status" value="1"/>
</dbReference>
<evidence type="ECO:0000259" key="5">
    <source>
        <dbReference type="PROSITE" id="PS50977"/>
    </source>
</evidence>
<keyword evidence="7" id="KW-1185">Reference proteome</keyword>
<reference evidence="6 7" key="1">
    <citation type="journal article" date="2011" name="J. Bacteriol.">
        <title>Genome sequence of Brevibacillus laterosporus LMG 15441, a pathogen of invertebrates.</title>
        <authorList>
            <person name="Djukic M."/>
            <person name="Poehlein A."/>
            <person name="Thurmer A."/>
            <person name="Daniel R."/>
        </authorList>
    </citation>
    <scope>NUCLEOTIDE SEQUENCE [LARGE SCALE GENOMIC DNA]</scope>
    <source>
        <strain evidence="6 7">LMG 15441</strain>
    </source>
</reference>
<evidence type="ECO:0000256" key="4">
    <source>
        <dbReference type="PROSITE-ProRule" id="PRU00335"/>
    </source>
</evidence>
<dbReference type="InterPro" id="IPR001647">
    <property type="entry name" value="HTH_TetR"/>
</dbReference>
<dbReference type="PRINTS" id="PR00455">
    <property type="entry name" value="HTHTETR"/>
</dbReference>
<proteinExistence type="predicted"/>
<dbReference type="SUPFAM" id="SSF46689">
    <property type="entry name" value="Homeodomain-like"/>
    <property type="match status" value="1"/>
</dbReference>
<keyword evidence="3" id="KW-0804">Transcription</keyword>
<dbReference type="STRING" id="1042163.BRLA_c005780"/>
<dbReference type="PANTHER" id="PTHR47506:SF6">
    <property type="entry name" value="HTH-TYPE TRANSCRIPTIONAL REPRESSOR NEMR"/>
    <property type="match status" value="1"/>
</dbReference>
<dbReference type="PROSITE" id="PS50977">
    <property type="entry name" value="HTH_TETR_2"/>
    <property type="match status" value="1"/>
</dbReference>
<dbReference type="RefSeq" id="WP_003335594.1">
    <property type="nucleotide sequence ID" value="NZ_CP007806.1"/>
</dbReference>
<dbReference type="GO" id="GO:0003677">
    <property type="term" value="F:DNA binding"/>
    <property type="evidence" value="ECO:0007669"/>
    <property type="project" value="UniProtKB-UniRule"/>
</dbReference>
<keyword evidence="1" id="KW-0805">Transcription regulation</keyword>
<evidence type="ECO:0000256" key="1">
    <source>
        <dbReference type="ARBA" id="ARBA00023015"/>
    </source>
</evidence>
<protein>
    <submittedName>
        <fullName evidence="6">Putative HTH-type transcriptional regulator YfiR</fullName>
    </submittedName>
</protein>
<dbReference type="InterPro" id="IPR041612">
    <property type="entry name" value="YfiR_C"/>
</dbReference>
<dbReference type="AlphaFoldDB" id="A0A075R0H2"/>
<dbReference type="eggNOG" id="COG1309">
    <property type="taxonomic scope" value="Bacteria"/>
</dbReference>
<evidence type="ECO:0000313" key="7">
    <source>
        <dbReference type="Proteomes" id="UP000005850"/>
    </source>
</evidence>
<dbReference type="EMBL" id="CP007806">
    <property type="protein sequence ID" value="AIG24936.1"/>
    <property type="molecule type" value="Genomic_DNA"/>
</dbReference>
<dbReference type="Pfam" id="PF17922">
    <property type="entry name" value="TetR_C_17"/>
    <property type="match status" value="1"/>
</dbReference>